<dbReference type="EnsemblProtists" id="HpaT810942">
    <property type="protein sequence ID" value="HpaP810942"/>
    <property type="gene ID" value="HpaG810942"/>
</dbReference>
<keyword evidence="3" id="KW-1185">Reference proteome</keyword>
<dbReference type="InParanoid" id="M4BWP1"/>
<dbReference type="AlphaFoldDB" id="M4BWP1"/>
<accession>M4BWP1</accession>
<evidence type="ECO:0008006" key="4">
    <source>
        <dbReference type="Google" id="ProtNLM"/>
    </source>
</evidence>
<dbReference type="InterPro" id="IPR021109">
    <property type="entry name" value="Peptidase_aspartic_dom_sf"/>
</dbReference>
<organism evidence="2 3">
    <name type="scientific">Hyaloperonospora arabidopsidis (strain Emoy2)</name>
    <name type="common">Downy mildew agent</name>
    <name type="synonym">Peronospora arabidopsidis</name>
    <dbReference type="NCBI Taxonomy" id="559515"/>
    <lineage>
        <taxon>Eukaryota</taxon>
        <taxon>Sar</taxon>
        <taxon>Stramenopiles</taxon>
        <taxon>Oomycota</taxon>
        <taxon>Peronosporomycetes</taxon>
        <taxon>Peronosporales</taxon>
        <taxon>Peronosporaceae</taxon>
        <taxon>Hyaloperonospora</taxon>
    </lineage>
</organism>
<dbReference type="STRING" id="559515.M4BWP1"/>
<sequence length="257" mass="28038">MKRVVGFHYTLEDLQHNDDLDDKFDVILGLPWLRRYEPRVSWQHRTVKMPATCSSDGHLVNVLERPQACGCTASECDGLTCGTVVSTTAQDHIVTTNHTVEEAAGGCADAQAAPKVHHSNKSSGSGHGCTPSRRHPSTNTPVAHTGQQDDPRSTGESIVEDLAVVAQLQLEDVEGISPQQPVEKGSQEKTETLNVLVNEGSSVGVYTLDLIAPPKLNPEITQLPTLEPKRFLRDLRSGKVKQICGIVTDDEYVTDIW</sequence>
<feature type="region of interest" description="Disordered" evidence="1">
    <location>
        <begin position="110"/>
        <end position="154"/>
    </location>
</feature>
<feature type="compositionally biased region" description="Polar residues" evidence="1">
    <location>
        <begin position="137"/>
        <end position="146"/>
    </location>
</feature>
<reference evidence="2" key="2">
    <citation type="submission" date="2015-06" db="UniProtKB">
        <authorList>
            <consortium name="EnsemblProtists"/>
        </authorList>
    </citation>
    <scope>IDENTIFICATION</scope>
    <source>
        <strain evidence="2">Emoy2</strain>
    </source>
</reference>
<evidence type="ECO:0000256" key="1">
    <source>
        <dbReference type="SAM" id="MobiDB-lite"/>
    </source>
</evidence>
<proteinExistence type="predicted"/>
<name>M4BWP1_HYAAE</name>
<dbReference type="EMBL" id="JH598005">
    <property type="status" value="NOT_ANNOTATED_CDS"/>
    <property type="molecule type" value="Genomic_DNA"/>
</dbReference>
<dbReference type="VEuPathDB" id="FungiDB:HpaG810942"/>
<evidence type="ECO:0000313" key="3">
    <source>
        <dbReference type="Proteomes" id="UP000011713"/>
    </source>
</evidence>
<evidence type="ECO:0000313" key="2">
    <source>
        <dbReference type="EnsemblProtists" id="HpaP810942"/>
    </source>
</evidence>
<protein>
    <recommendedName>
        <fullName evidence="4">RxLR effector candidate protein</fullName>
    </recommendedName>
</protein>
<dbReference type="Gene3D" id="2.40.70.10">
    <property type="entry name" value="Acid Proteases"/>
    <property type="match status" value="1"/>
</dbReference>
<reference evidence="3" key="1">
    <citation type="journal article" date="2010" name="Science">
        <title>Signatures of adaptation to obligate biotrophy in the Hyaloperonospora arabidopsidis genome.</title>
        <authorList>
            <person name="Baxter L."/>
            <person name="Tripathy S."/>
            <person name="Ishaque N."/>
            <person name="Boot N."/>
            <person name="Cabral A."/>
            <person name="Kemen E."/>
            <person name="Thines M."/>
            <person name="Ah-Fong A."/>
            <person name="Anderson R."/>
            <person name="Badejoko W."/>
            <person name="Bittner-Eddy P."/>
            <person name="Boore J.L."/>
            <person name="Chibucos M.C."/>
            <person name="Coates M."/>
            <person name="Dehal P."/>
            <person name="Delehaunty K."/>
            <person name="Dong S."/>
            <person name="Downton P."/>
            <person name="Dumas B."/>
            <person name="Fabro G."/>
            <person name="Fronick C."/>
            <person name="Fuerstenberg S.I."/>
            <person name="Fulton L."/>
            <person name="Gaulin E."/>
            <person name="Govers F."/>
            <person name="Hughes L."/>
            <person name="Humphray S."/>
            <person name="Jiang R.H."/>
            <person name="Judelson H."/>
            <person name="Kamoun S."/>
            <person name="Kyung K."/>
            <person name="Meijer H."/>
            <person name="Minx P."/>
            <person name="Morris P."/>
            <person name="Nelson J."/>
            <person name="Phuntumart V."/>
            <person name="Qutob D."/>
            <person name="Rehmany A."/>
            <person name="Rougon-Cardoso A."/>
            <person name="Ryden P."/>
            <person name="Torto-Alalibo T."/>
            <person name="Studholme D."/>
            <person name="Wang Y."/>
            <person name="Win J."/>
            <person name="Wood J."/>
            <person name="Clifton S.W."/>
            <person name="Rogers J."/>
            <person name="Van den Ackerveken G."/>
            <person name="Jones J.D."/>
            <person name="McDowell J.M."/>
            <person name="Beynon J."/>
            <person name="Tyler B.M."/>
        </authorList>
    </citation>
    <scope>NUCLEOTIDE SEQUENCE [LARGE SCALE GENOMIC DNA]</scope>
    <source>
        <strain evidence="3">Emoy2</strain>
    </source>
</reference>
<dbReference type="OMA" id="LERPQAC"/>
<dbReference type="HOGENOM" id="CLU_088095_1_0_1"/>
<dbReference type="Proteomes" id="UP000011713">
    <property type="component" value="Unassembled WGS sequence"/>
</dbReference>